<evidence type="ECO:0000259" key="8">
    <source>
        <dbReference type="Pfam" id="PF00892"/>
    </source>
</evidence>
<reference evidence="9 10" key="1">
    <citation type="submission" date="2024-01" db="EMBL/GenBank/DDBJ databases">
        <title>A telomere-to-telomere, gap-free genome of sweet tea (Lithocarpus litseifolius).</title>
        <authorList>
            <person name="Zhou J."/>
        </authorList>
    </citation>
    <scope>NUCLEOTIDE SEQUENCE [LARGE SCALE GENOMIC DNA]</scope>
    <source>
        <strain evidence="9">Zhou-2022a</strain>
        <tissue evidence="9">Leaf</tissue>
    </source>
</reference>
<sequence>MAGRYCYENGLPFSAMVTAECTNVGLNILFKASSLKGLSYYVFVLYMYAISTLVLLPLAFVFRGTTGLPTFKLSLLYRIFLLGLIGFVDQLCGYIGIEYSSPTLASAVSNLTPAFTFILAVIFRMEVLAMRSSITQAKIMGTIVSISGALIVVFYKGPAIISVASHAPPLTHHFPLGSSQTKWVIGGLLLATDYLLTSMWYIVQAQVMKIYPAELTLVFLYFLFATIISAPVCLIAEGNLSAFRLRPNIVLAAIVYSGIGLSLSTVVHTWGLHLRGPVYVSIFKPLSIAIAAAMSFIFLGDALYLGSIIGAIILSIGFYAVIWAKAKENLSEDSCCDSPGSSSHGKTPLLDSSSLQSSNNGTAA</sequence>
<accession>A0AAW2DV09</accession>
<keyword evidence="4 6" id="KW-1133">Transmembrane helix</keyword>
<keyword evidence="5 6" id="KW-0472">Membrane</keyword>
<evidence type="ECO:0000256" key="4">
    <source>
        <dbReference type="ARBA" id="ARBA00022989"/>
    </source>
</evidence>
<dbReference type="Proteomes" id="UP001459277">
    <property type="component" value="Unassembled WGS sequence"/>
</dbReference>
<proteinExistence type="inferred from homology"/>
<dbReference type="EMBL" id="JAZDWU010000001">
    <property type="protein sequence ID" value="KAL0014261.1"/>
    <property type="molecule type" value="Genomic_DNA"/>
</dbReference>
<evidence type="ECO:0000313" key="10">
    <source>
        <dbReference type="Proteomes" id="UP001459277"/>
    </source>
</evidence>
<evidence type="ECO:0000256" key="3">
    <source>
        <dbReference type="ARBA" id="ARBA00022692"/>
    </source>
</evidence>
<feature type="transmembrane region" description="Helical" evidence="6">
    <location>
        <begin position="75"/>
        <end position="97"/>
    </location>
</feature>
<comment type="similarity">
    <text evidence="2 6">Belongs to the drug/metabolite transporter (DMT) superfamily. Plant drug/metabolite exporter (P-DME) (TC 2.A.7.4) family.</text>
</comment>
<dbReference type="SUPFAM" id="SSF103481">
    <property type="entry name" value="Multidrug resistance efflux transporter EmrE"/>
    <property type="match status" value="2"/>
</dbReference>
<feature type="transmembrane region" description="Helical" evidence="6">
    <location>
        <begin position="40"/>
        <end position="63"/>
    </location>
</feature>
<feature type="transmembrane region" description="Helical" evidence="6">
    <location>
        <begin position="278"/>
        <end position="298"/>
    </location>
</feature>
<dbReference type="Pfam" id="PF00892">
    <property type="entry name" value="EamA"/>
    <property type="match status" value="1"/>
</dbReference>
<evidence type="ECO:0000256" key="1">
    <source>
        <dbReference type="ARBA" id="ARBA00004141"/>
    </source>
</evidence>
<evidence type="ECO:0000256" key="7">
    <source>
        <dbReference type="SAM" id="MobiDB-lite"/>
    </source>
</evidence>
<keyword evidence="3 6" id="KW-0812">Transmembrane</keyword>
<feature type="transmembrane region" description="Helical" evidence="6">
    <location>
        <begin position="183"/>
        <end position="203"/>
    </location>
</feature>
<evidence type="ECO:0000256" key="5">
    <source>
        <dbReference type="ARBA" id="ARBA00023136"/>
    </source>
</evidence>
<comment type="subcellular location">
    <subcellularLocation>
        <location evidence="1 6">Membrane</location>
        <topology evidence="1 6">Multi-pass membrane protein</topology>
    </subcellularLocation>
</comment>
<dbReference type="InterPro" id="IPR000620">
    <property type="entry name" value="EamA_dom"/>
</dbReference>
<dbReference type="InterPro" id="IPR037185">
    <property type="entry name" value="EmrE-like"/>
</dbReference>
<feature type="transmembrane region" description="Helical" evidence="6">
    <location>
        <begin position="215"/>
        <end position="237"/>
    </location>
</feature>
<dbReference type="GO" id="GO:0016020">
    <property type="term" value="C:membrane"/>
    <property type="evidence" value="ECO:0007669"/>
    <property type="project" value="UniProtKB-SubCell"/>
</dbReference>
<comment type="caution">
    <text evidence="9">The sequence shown here is derived from an EMBL/GenBank/DDBJ whole genome shotgun (WGS) entry which is preliminary data.</text>
</comment>
<keyword evidence="10" id="KW-1185">Reference proteome</keyword>
<evidence type="ECO:0000313" key="9">
    <source>
        <dbReference type="EMBL" id="KAL0014261.1"/>
    </source>
</evidence>
<feature type="transmembrane region" description="Helical" evidence="6">
    <location>
        <begin position="143"/>
        <end position="163"/>
    </location>
</feature>
<feature type="transmembrane region" description="Helical" evidence="6">
    <location>
        <begin position="103"/>
        <end position="123"/>
    </location>
</feature>
<feature type="transmembrane region" description="Helical" evidence="6">
    <location>
        <begin position="249"/>
        <end position="271"/>
    </location>
</feature>
<dbReference type="InterPro" id="IPR030184">
    <property type="entry name" value="WAT1-related"/>
</dbReference>
<protein>
    <recommendedName>
        <fullName evidence="6">WAT1-related protein</fullName>
    </recommendedName>
</protein>
<organism evidence="9 10">
    <name type="scientific">Lithocarpus litseifolius</name>
    <dbReference type="NCBI Taxonomy" id="425828"/>
    <lineage>
        <taxon>Eukaryota</taxon>
        <taxon>Viridiplantae</taxon>
        <taxon>Streptophyta</taxon>
        <taxon>Embryophyta</taxon>
        <taxon>Tracheophyta</taxon>
        <taxon>Spermatophyta</taxon>
        <taxon>Magnoliopsida</taxon>
        <taxon>eudicotyledons</taxon>
        <taxon>Gunneridae</taxon>
        <taxon>Pentapetalae</taxon>
        <taxon>rosids</taxon>
        <taxon>fabids</taxon>
        <taxon>Fagales</taxon>
        <taxon>Fagaceae</taxon>
        <taxon>Lithocarpus</taxon>
    </lineage>
</organism>
<name>A0AAW2DV09_9ROSI</name>
<feature type="region of interest" description="Disordered" evidence="7">
    <location>
        <begin position="335"/>
        <end position="364"/>
    </location>
</feature>
<evidence type="ECO:0000256" key="6">
    <source>
        <dbReference type="RuleBase" id="RU363077"/>
    </source>
</evidence>
<feature type="domain" description="EamA" evidence="8">
    <location>
        <begin position="25"/>
        <end position="153"/>
    </location>
</feature>
<gene>
    <name evidence="9" type="ORF">SO802_001330</name>
</gene>
<dbReference type="PANTHER" id="PTHR31218">
    <property type="entry name" value="WAT1-RELATED PROTEIN"/>
    <property type="match status" value="1"/>
</dbReference>
<dbReference type="AlphaFoldDB" id="A0AAW2DV09"/>
<feature type="compositionally biased region" description="Low complexity" evidence="7">
    <location>
        <begin position="349"/>
        <end position="358"/>
    </location>
</feature>
<evidence type="ECO:0000256" key="2">
    <source>
        <dbReference type="ARBA" id="ARBA00007635"/>
    </source>
</evidence>
<feature type="transmembrane region" description="Helical" evidence="6">
    <location>
        <begin position="304"/>
        <end position="324"/>
    </location>
</feature>
<dbReference type="GO" id="GO:0022857">
    <property type="term" value="F:transmembrane transporter activity"/>
    <property type="evidence" value="ECO:0007669"/>
    <property type="project" value="InterPro"/>
</dbReference>